<evidence type="ECO:0000256" key="9">
    <source>
        <dbReference type="ARBA" id="ARBA00022840"/>
    </source>
</evidence>
<keyword evidence="11" id="KW-0229">DNA integration</keyword>
<keyword evidence="3" id="KW-0645">Protease</keyword>
<dbReference type="Proteomes" id="UP000321393">
    <property type="component" value="Unassembled WGS sequence"/>
</dbReference>
<dbReference type="PROSITE" id="PS50994">
    <property type="entry name" value="INTEGRASE"/>
    <property type="match status" value="1"/>
</dbReference>
<dbReference type="GO" id="GO:0015074">
    <property type="term" value="P:DNA integration"/>
    <property type="evidence" value="ECO:0007669"/>
    <property type="project" value="UniProtKB-KW"/>
</dbReference>
<evidence type="ECO:0000313" key="19">
    <source>
        <dbReference type="Proteomes" id="UP000321393"/>
    </source>
</evidence>
<dbReference type="AlphaFoldDB" id="A0A5D3DZU2"/>
<dbReference type="InterPro" id="IPR012337">
    <property type="entry name" value="RNaseH-like_sf"/>
</dbReference>
<dbReference type="GO" id="GO:0046872">
    <property type="term" value="F:metal ion binding"/>
    <property type="evidence" value="ECO:0007669"/>
    <property type="project" value="UniProtKB-KW"/>
</dbReference>
<evidence type="ECO:0000259" key="16">
    <source>
        <dbReference type="PROSITE" id="PS50994"/>
    </source>
</evidence>
<dbReference type="PANTHER" id="PTHR42648">
    <property type="entry name" value="TRANSPOSASE, PUTATIVE-RELATED"/>
    <property type="match status" value="1"/>
</dbReference>
<dbReference type="STRING" id="1194695.A0A5D3DZU2"/>
<dbReference type="PANTHER" id="PTHR42648:SF11">
    <property type="entry name" value="TRANSPOSON TY4-P GAG-POL POLYPROTEIN"/>
    <property type="match status" value="1"/>
</dbReference>
<dbReference type="Pfam" id="PF22936">
    <property type="entry name" value="Pol_BBD"/>
    <property type="match status" value="1"/>
</dbReference>
<keyword evidence="14" id="KW-0917">Virion maturation</keyword>
<evidence type="ECO:0000256" key="2">
    <source>
        <dbReference type="ARBA" id="ARBA00022612"/>
    </source>
</evidence>
<dbReference type="OrthoDB" id="1739418at2759"/>
<dbReference type="GO" id="GO:0008233">
    <property type="term" value="F:peptidase activity"/>
    <property type="evidence" value="ECO:0007669"/>
    <property type="project" value="UniProtKB-KW"/>
</dbReference>
<comment type="function">
    <text evidence="1">The aspartyl protease (PR) mediates the proteolytic cleavages of the Gag and Gag-Pol polyproteins after assembly of the VLP.</text>
</comment>
<dbReference type="SUPFAM" id="SSF53098">
    <property type="entry name" value="Ribonuclease H-like"/>
    <property type="match status" value="1"/>
</dbReference>
<comment type="caution">
    <text evidence="18">The sequence shown here is derived from an EMBL/GenBank/DDBJ whole genome shotgun (WGS) entry which is preliminary data.</text>
</comment>
<evidence type="ECO:0000256" key="6">
    <source>
        <dbReference type="ARBA" id="ARBA00022741"/>
    </source>
</evidence>
<keyword evidence="10" id="KW-0460">Magnesium</keyword>
<keyword evidence="15" id="KW-0233">DNA recombination</keyword>
<dbReference type="GO" id="GO:0005524">
    <property type="term" value="F:ATP binding"/>
    <property type="evidence" value="ECO:0007669"/>
    <property type="project" value="UniProtKB-KW"/>
</dbReference>
<dbReference type="EMBL" id="SSTE01007511">
    <property type="protein sequence ID" value="KAA0056488.1"/>
    <property type="molecule type" value="Genomic_DNA"/>
</dbReference>
<name>A0A5D3DZU2_CUCMM</name>
<proteinExistence type="predicted"/>
<gene>
    <name evidence="18" type="ORF">E5676_scaffold120G001500</name>
    <name evidence="17" type="ORF">E6C27_scaffold186G002670</name>
</gene>
<keyword evidence="13" id="KW-0808">Transferase</keyword>
<keyword evidence="8" id="KW-0378">Hydrolase</keyword>
<evidence type="ECO:0000256" key="14">
    <source>
        <dbReference type="ARBA" id="ARBA00023113"/>
    </source>
</evidence>
<dbReference type="InterPro" id="IPR036397">
    <property type="entry name" value="RNaseH_sf"/>
</dbReference>
<keyword evidence="4" id="KW-0540">Nuclease</keyword>
<dbReference type="InterPro" id="IPR001584">
    <property type="entry name" value="Integrase_cat-core"/>
</dbReference>
<dbReference type="EMBL" id="SSTD01001877">
    <property type="protein sequence ID" value="TYK29034.1"/>
    <property type="molecule type" value="Genomic_DNA"/>
</dbReference>
<accession>A0A5D3DZU2</accession>
<evidence type="ECO:0000256" key="13">
    <source>
        <dbReference type="ARBA" id="ARBA00022932"/>
    </source>
</evidence>
<evidence type="ECO:0000313" key="20">
    <source>
        <dbReference type="Proteomes" id="UP000321947"/>
    </source>
</evidence>
<keyword evidence="5" id="KW-0479">Metal-binding</keyword>
<keyword evidence="9" id="KW-0067">ATP-binding</keyword>
<evidence type="ECO:0000256" key="3">
    <source>
        <dbReference type="ARBA" id="ARBA00022670"/>
    </source>
</evidence>
<evidence type="ECO:0000313" key="18">
    <source>
        <dbReference type="EMBL" id="TYK29034.1"/>
    </source>
</evidence>
<keyword evidence="13" id="KW-0239">DNA-directed DNA polymerase</keyword>
<evidence type="ECO:0000256" key="12">
    <source>
        <dbReference type="ARBA" id="ARBA00022918"/>
    </source>
</evidence>
<evidence type="ECO:0000313" key="17">
    <source>
        <dbReference type="EMBL" id="KAA0056488.1"/>
    </source>
</evidence>
<keyword evidence="7" id="KW-0255">Endonuclease</keyword>
<keyword evidence="2" id="KW-1188">Viral release from host cell</keyword>
<dbReference type="GO" id="GO:0006508">
    <property type="term" value="P:proteolysis"/>
    <property type="evidence" value="ECO:0007669"/>
    <property type="project" value="UniProtKB-KW"/>
</dbReference>
<keyword evidence="13" id="KW-0548">Nucleotidyltransferase</keyword>
<dbReference type="GO" id="GO:0003676">
    <property type="term" value="F:nucleic acid binding"/>
    <property type="evidence" value="ECO:0007669"/>
    <property type="project" value="InterPro"/>
</dbReference>
<dbReference type="Proteomes" id="UP000321947">
    <property type="component" value="Unassembled WGS sequence"/>
</dbReference>
<sequence length="239" mass="26968">MTGLKTVFKELNEREKLKVEFGNGKELQVKGKGTVGIETHHGNRILTNVQYVPDIGYNLLSVGQLMESRHSILFDNVSNVENFALTATATNTTKNNSELWHLRELTTPYTPEQNGVAERKNRTVVEMARSMLQIKGLSNDFWAEAVSTSIYLLNISPTKAVMNKTPFEAWYGKNPIAPSTPQSYHSPSSNDETSNELPSQMFRSMEDIYNSSQFALMVSDPMCYDEAASKEEWQQAMKE</sequence>
<dbReference type="InterPro" id="IPR039537">
    <property type="entry name" value="Retrotran_Ty1/copia-like"/>
</dbReference>
<evidence type="ECO:0000256" key="1">
    <source>
        <dbReference type="ARBA" id="ARBA00002180"/>
    </source>
</evidence>
<dbReference type="GO" id="GO:0003887">
    <property type="term" value="F:DNA-directed DNA polymerase activity"/>
    <property type="evidence" value="ECO:0007669"/>
    <property type="project" value="UniProtKB-KW"/>
</dbReference>
<keyword evidence="12" id="KW-0695">RNA-directed DNA polymerase</keyword>
<dbReference type="GO" id="GO:0004519">
    <property type="term" value="F:endonuclease activity"/>
    <property type="evidence" value="ECO:0007669"/>
    <property type="project" value="UniProtKB-KW"/>
</dbReference>
<dbReference type="GO" id="GO:0003964">
    <property type="term" value="F:RNA-directed DNA polymerase activity"/>
    <property type="evidence" value="ECO:0007669"/>
    <property type="project" value="UniProtKB-KW"/>
</dbReference>
<evidence type="ECO:0000256" key="7">
    <source>
        <dbReference type="ARBA" id="ARBA00022759"/>
    </source>
</evidence>
<dbReference type="Gene3D" id="3.30.420.10">
    <property type="entry name" value="Ribonuclease H-like superfamily/Ribonuclease H"/>
    <property type="match status" value="1"/>
</dbReference>
<evidence type="ECO:0000256" key="8">
    <source>
        <dbReference type="ARBA" id="ARBA00022801"/>
    </source>
</evidence>
<evidence type="ECO:0000256" key="11">
    <source>
        <dbReference type="ARBA" id="ARBA00022908"/>
    </source>
</evidence>
<dbReference type="GO" id="GO:0006310">
    <property type="term" value="P:DNA recombination"/>
    <property type="evidence" value="ECO:0007669"/>
    <property type="project" value="UniProtKB-KW"/>
</dbReference>
<protein>
    <submittedName>
        <fullName evidence="18">Integrase, catalytic core</fullName>
    </submittedName>
</protein>
<keyword evidence="6" id="KW-0547">Nucleotide-binding</keyword>
<feature type="domain" description="Integrase catalytic" evidence="16">
    <location>
        <begin position="71"/>
        <end position="174"/>
    </location>
</feature>
<evidence type="ECO:0000256" key="10">
    <source>
        <dbReference type="ARBA" id="ARBA00022842"/>
    </source>
</evidence>
<reference evidence="19 20" key="1">
    <citation type="submission" date="2019-08" db="EMBL/GenBank/DDBJ databases">
        <title>Draft genome sequences of two oriental melons (Cucumis melo L. var makuwa).</title>
        <authorList>
            <person name="Kwon S.-Y."/>
        </authorList>
    </citation>
    <scope>NUCLEOTIDE SEQUENCE [LARGE SCALE GENOMIC DNA]</scope>
    <source>
        <strain evidence="20">cv. Chang Bougi</strain>
        <strain evidence="19">cv. SW 3</strain>
        <tissue evidence="18">Leaf</tissue>
    </source>
</reference>
<organism evidence="18 20">
    <name type="scientific">Cucumis melo var. makuwa</name>
    <name type="common">Oriental melon</name>
    <dbReference type="NCBI Taxonomy" id="1194695"/>
    <lineage>
        <taxon>Eukaryota</taxon>
        <taxon>Viridiplantae</taxon>
        <taxon>Streptophyta</taxon>
        <taxon>Embryophyta</taxon>
        <taxon>Tracheophyta</taxon>
        <taxon>Spermatophyta</taxon>
        <taxon>Magnoliopsida</taxon>
        <taxon>eudicotyledons</taxon>
        <taxon>Gunneridae</taxon>
        <taxon>Pentapetalae</taxon>
        <taxon>rosids</taxon>
        <taxon>fabids</taxon>
        <taxon>Cucurbitales</taxon>
        <taxon>Cucurbitaceae</taxon>
        <taxon>Benincaseae</taxon>
        <taxon>Cucumis</taxon>
    </lineage>
</organism>
<dbReference type="InterPro" id="IPR054722">
    <property type="entry name" value="PolX-like_BBD"/>
</dbReference>
<evidence type="ECO:0000256" key="4">
    <source>
        <dbReference type="ARBA" id="ARBA00022722"/>
    </source>
</evidence>
<evidence type="ECO:0000256" key="15">
    <source>
        <dbReference type="ARBA" id="ARBA00023172"/>
    </source>
</evidence>
<evidence type="ECO:0000256" key="5">
    <source>
        <dbReference type="ARBA" id="ARBA00022723"/>
    </source>
</evidence>